<protein>
    <recommendedName>
        <fullName evidence="3">DUF7653 domain-containing protein</fullName>
    </recommendedName>
</protein>
<sequence>MKKLFFFKSSSGNGTDKQIHRAKESEKSSFMKSQSEESDGQALRRSRSLSSAAFLIDGIGKTSSNDPVNGTGSSQHRPRNHSSHFRCFTPERQSKKAEYSHMYQVHDSSGSLSTCSSNLSSQVLDRYIDGEEHLERSKQKSGSSNGSINGRRLPPRVQSPSPLSDNVKDKRDTKGTRLNFSQADCVENGFKNASSRSLARSVIERLSHTHGKSKASSYEPIIIQDVYVNRYYADDHTEHRELFSHGKNRNEGTNYVCKEGDVNSELERKCKEAEKRVKLLTEELEEQKFLSDCDFDTSTLVGDIRQMEEERVGLAREVLSLLRSQMVERDSGREEIRLAKTDWDLHIKRLEKEKRELQFGLEKEIDRRSSEWTSKLENLQMEEKRLRERVRELAEHNVSLQREVSTFHEKETERIDIVRHMEETVTELSATVEELREENMYLMHNLSKLQESYNGTIEDLDCLRKNFEEKDMECKELHKSVTKFLRTCNEQEKTIQGLRVGLSEEIKKQPSEKYEQMGKNLQMEHLRLTGVEFSLRKEVESMKLEADSLRRENISLLNRVKGNGEEADTMTFKLDNEMKMRVCHLQDQGLSMLNESTQLCYKLLKFMKEKLAQFPESYQDRQSMNNGLSEEFLIGSEMRVHGIRRGTESLKRSLETVTRLLLEKSNEAIPLLSCSSGEPNNQSVEKILRAELRAETLITSLLREKLYSKEQEIEQLQAEVSAGVRGNDVLQREVRNTLDKLSINTHQIKGLKLQMVTKEENRNRLEINLQEAAKELSNMKVTLPKVLEEREQMWKEVRECRERNMDLESEKEMLKKKIEKLEEDTLFKEGQITILKDTLGSKQFDLFSSPEFSYNDFLVQ</sequence>
<dbReference type="EMBL" id="CABITT030000004">
    <property type="protein sequence ID" value="VVB02691.1"/>
    <property type="molecule type" value="Genomic_DNA"/>
</dbReference>
<dbReference type="OrthoDB" id="1938127at2759"/>
<evidence type="ECO:0000256" key="2">
    <source>
        <dbReference type="SAM" id="MobiDB-lite"/>
    </source>
</evidence>
<dbReference type="Pfam" id="PF24670">
    <property type="entry name" value="DUF7653"/>
    <property type="match status" value="1"/>
</dbReference>
<evidence type="ECO:0000313" key="5">
    <source>
        <dbReference type="Proteomes" id="UP000489600"/>
    </source>
</evidence>
<proteinExistence type="predicted"/>
<feature type="compositionally biased region" description="Polar residues" evidence="2">
    <location>
        <begin position="61"/>
        <end position="75"/>
    </location>
</feature>
<feature type="coiled-coil region" evidence="1">
    <location>
        <begin position="532"/>
        <end position="559"/>
    </location>
</feature>
<evidence type="ECO:0000259" key="3">
    <source>
        <dbReference type="Pfam" id="PF24670"/>
    </source>
</evidence>
<evidence type="ECO:0000256" key="1">
    <source>
        <dbReference type="SAM" id="Coils"/>
    </source>
</evidence>
<feature type="coiled-coil region" evidence="1">
    <location>
        <begin position="347"/>
        <end position="466"/>
    </location>
</feature>
<feature type="coiled-coil region" evidence="1">
    <location>
        <begin position="263"/>
        <end position="290"/>
    </location>
</feature>
<dbReference type="InterPro" id="IPR056070">
    <property type="entry name" value="DUF7653"/>
</dbReference>
<feature type="region of interest" description="Disordered" evidence="2">
    <location>
        <begin position="134"/>
        <end position="178"/>
    </location>
</feature>
<feature type="domain" description="DUF7653" evidence="3">
    <location>
        <begin position="534"/>
        <end position="665"/>
    </location>
</feature>
<feature type="compositionally biased region" description="Basic and acidic residues" evidence="2">
    <location>
        <begin position="17"/>
        <end position="29"/>
    </location>
</feature>
<dbReference type="Gene3D" id="1.10.287.1490">
    <property type="match status" value="1"/>
</dbReference>
<feature type="region of interest" description="Disordered" evidence="2">
    <location>
        <begin position="1"/>
        <end position="88"/>
    </location>
</feature>
<evidence type="ECO:0000313" key="4">
    <source>
        <dbReference type="EMBL" id="VVB02691.1"/>
    </source>
</evidence>
<feature type="compositionally biased region" description="Basic and acidic residues" evidence="2">
    <location>
        <begin position="166"/>
        <end position="175"/>
    </location>
</feature>
<dbReference type="Proteomes" id="UP000489600">
    <property type="component" value="Unassembled WGS sequence"/>
</dbReference>
<organism evidence="4 5">
    <name type="scientific">Arabis nemorensis</name>
    <dbReference type="NCBI Taxonomy" id="586526"/>
    <lineage>
        <taxon>Eukaryota</taxon>
        <taxon>Viridiplantae</taxon>
        <taxon>Streptophyta</taxon>
        <taxon>Embryophyta</taxon>
        <taxon>Tracheophyta</taxon>
        <taxon>Spermatophyta</taxon>
        <taxon>Magnoliopsida</taxon>
        <taxon>eudicotyledons</taxon>
        <taxon>Gunneridae</taxon>
        <taxon>Pentapetalae</taxon>
        <taxon>rosids</taxon>
        <taxon>malvids</taxon>
        <taxon>Brassicales</taxon>
        <taxon>Brassicaceae</taxon>
        <taxon>Arabideae</taxon>
        <taxon>Arabis</taxon>
    </lineage>
</organism>
<dbReference type="PANTHER" id="PTHR47491">
    <property type="entry name" value="CAP-GLY DOMAIN LINKER"/>
    <property type="match status" value="1"/>
</dbReference>
<reference evidence="4" key="1">
    <citation type="submission" date="2019-07" db="EMBL/GenBank/DDBJ databases">
        <authorList>
            <person name="Dittberner H."/>
        </authorList>
    </citation>
    <scope>NUCLEOTIDE SEQUENCE [LARGE SCALE GENOMIC DNA]</scope>
</reference>
<dbReference type="PANTHER" id="PTHR47491:SF7">
    <property type="entry name" value="CAP-GLY DOMAIN LINKER"/>
    <property type="match status" value="1"/>
</dbReference>
<name>A0A565BM46_9BRAS</name>
<gene>
    <name evidence="4" type="ORF">ANE_LOCUS13135</name>
</gene>
<accession>A0A565BM46</accession>
<comment type="caution">
    <text evidence="4">The sequence shown here is derived from an EMBL/GenBank/DDBJ whole genome shotgun (WGS) entry which is preliminary data.</text>
</comment>
<dbReference type="AlphaFoldDB" id="A0A565BM46"/>
<keyword evidence="5" id="KW-1185">Reference proteome</keyword>
<keyword evidence="1" id="KW-0175">Coiled coil</keyword>
<feature type="compositionally biased region" description="Low complexity" evidence="2">
    <location>
        <begin position="140"/>
        <end position="152"/>
    </location>
</feature>
<feature type="coiled-coil region" evidence="1">
    <location>
        <begin position="748"/>
        <end position="831"/>
    </location>
</feature>